<evidence type="ECO:0000256" key="3">
    <source>
        <dbReference type="ARBA" id="ARBA00022692"/>
    </source>
</evidence>
<dbReference type="Pfam" id="PF00001">
    <property type="entry name" value="7tm_1"/>
    <property type="match status" value="1"/>
</dbReference>
<dbReference type="CDD" id="cd00637">
    <property type="entry name" value="7tm_classA_rhodopsin-like"/>
    <property type="match status" value="1"/>
</dbReference>
<feature type="transmembrane region" description="Helical" evidence="7">
    <location>
        <begin position="78"/>
        <end position="107"/>
    </location>
</feature>
<evidence type="ECO:0000313" key="13">
    <source>
        <dbReference type="EMBL" id="CAF1553961.1"/>
    </source>
</evidence>
<keyword evidence="5 7" id="KW-0472">Membrane</keyword>
<evidence type="ECO:0000256" key="2">
    <source>
        <dbReference type="ARBA" id="ARBA00022475"/>
    </source>
</evidence>
<feature type="domain" description="G-protein coupled receptors family 1 profile" evidence="9">
    <location>
        <begin position="24"/>
        <end position="283"/>
    </location>
</feature>
<dbReference type="Proteomes" id="UP000663832">
    <property type="component" value="Unassembled WGS sequence"/>
</dbReference>
<evidence type="ECO:0000313" key="11">
    <source>
        <dbReference type="EMBL" id="CAF1266897.1"/>
    </source>
</evidence>
<dbReference type="EMBL" id="CAJNOI010000395">
    <property type="protein sequence ID" value="CAF1266897.1"/>
    <property type="molecule type" value="Genomic_DNA"/>
</dbReference>
<feature type="transmembrane region" description="Helical" evidence="7">
    <location>
        <begin position="251"/>
        <end position="273"/>
    </location>
</feature>
<dbReference type="GO" id="GO:0007166">
    <property type="term" value="P:cell surface receptor signaling pathway"/>
    <property type="evidence" value="ECO:0007669"/>
    <property type="project" value="InterPro"/>
</dbReference>
<dbReference type="InterPro" id="IPR017452">
    <property type="entry name" value="GPCR_Rhodpsn_7TM"/>
</dbReference>
<protein>
    <recommendedName>
        <fullName evidence="15">G-protein coupled receptors family 1 profile domain-containing protein</fullName>
    </recommendedName>
</protein>
<dbReference type="PROSITE" id="PS50261">
    <property type="entry name" value="G_PROTEIN_RECEP_F2_4"/>
    <property type="match status" value="1"/>
</dbReference>
<dbReference type="GO" id="GO:0005886">
    <property type="term" value="C:plasma membrane"/>
    <property type="evidence" value="ECO:0007669"/>
    <property type="project" value="UniProtKB-SubCell"/>
</dbReference>
<dbReference type="AlphaFoldDB" id="A0A815JCI4"/>
<accession>A0A815JCI4</accession>
<keyword evidence="4 7" id="KW-1133">Transmembrane helix</keyword>
<dbReference type="EMBL" id="CAJNOM010000740">
    <property type="protein sequence ID" value="CAF1553961.1"/>
    <property type="molecule type" value="Genomic_DNA"/>
</dbReference>
<keyword evidence="6" id="KW-0675">Receptor</keyword>
<comment type="caution">
    <text evidence="12">The sequence shown here is derived from an EMBL/GenBank/DDBJ whole genome shotgun (WGS) entry which is preliminary data.</text>
</comment>
<feature type="transmembrane region" description="Helical" evidence="7">
    <location>
        <begin position="46"/>
        <end position="66"/>
    </location>
</feature>
<gene>
    <name evidence="10" type="ORF">BJG266_LOCUS14461</name>
    <name evidence="11" type="ORF">BJG266_LOCUS30440</name>
    <name evidence="12" type="ORF">QVE165_LOCUS35462</name>
    <name evidence="13" type="ORF">QVE165_LOCUS47320</name>
</gene>
<keyword evidence="2" id="KW-1003">Cell membrane</keyword>
<feature type="transmembrane region" description="Helical" evidence="7">
    <location>
        <begin position="171"/>
        <end position="197"/>
    </location>
</feature>
<evidence type="ECO:0000256" key="1">
    <source>
        <dbReference type="ARBA" id="ARBA00004651"/>
    </source>
</evidence>
<evidence type="ECO:0000313" key="14">
    <source>
        <dbReference type="Proteomes" id="UP000663832"/>
    </source>
</evidence>
<dbReference type="InterPro" id="IPR000276">
    <property type="entry name" value="GPCR_Rhodpsn"/>
</dbReference>
<dbReference type="GO" id="GO:0004930">
    <property type="term" value="F:G protein-coupled receptor activity"/>
    <property type="evidence" value="ECO:0007669"/>
    <property type="project" value="InterPro"/>
</dbReference>
<evidence type="ECO:0000313" key="12">
    <source>
        <dbReference type="EMBL" id="CAF1377511.1"/>
    </source>
</evidence>
<dbReference type="InterPro" id="IPR017981">
    <property type="entry name" value="GPCR_2-like_7TM"/>
</dbReference>
<name>A0A815JCI4_9BILA</name>
<evidence type="ECO:0000256" key="6">
    <source>
        <dbReference type="ARBA" id="ARBA00023170"/>
    </source>
</evidence>
<keyword evidence="3 7" id="KW-0812">Transmembrane</keyword>
<evidence type="ECO:0000259" key="8">
    <source>
        <dbReference type="PROSITE" id="PS50261"/>
    </source>
</evidence>
<dbReference type="PRINTS" id="PR00237">
    <property type="entry name" value="GPCRRHODOPSN"/>
</dbReference>
<evidence type="ECO:0000259" key="9">
    <source>
        <dbReference type="PROSITE" id="PS50262"/>
    </source>
</evidence>
<dbReference type="EMBL" id="CAJNOM010000345">
    <property type="protein sequence ID" value="CAF1377511.1"/>
    <property type="molecule type" value="Genomic_DNA"/>
</dbReference>
<comment type="subcellular location">
    <subcellularLocation>
        <location evidence="1">Cell membrane</location>
        <topology evidence="1">Multi-pass membrane protein</topology>
    </subcellularLocation>
</comment>
<sequence>MNDQIYFTTIAIIYCILNMITIIFSLIIVLTIVLNWKMHFCSVSNLLVLNSSFIFFLYAIGCFIQTPLMISNNNNNNINFLFCQLCGFFSLYTAGTQIFTILAQAIFRYFATVLYRQKILLTFRVNTIIIILGWIIPLIISASLLVLPLAYQYESESRICYPSTKYLLGALIVSIFIFFMPLTIIIGLYGLILWNLTHFDRFQSDANNIIRYKRNIKVFHNILLIVAIMLVCGVPYLLCIIINIISETPWILYSIKTLSISLSIALEALVLFFTNDKIKKKLYEKIGFHRTQVHAIQSRKTNHINRNQILPVIS</sequence>
<proteinExistence type="predicted"/>
<keyword evidence="14" id="KW-1185">Reference proteome</keyword>
<dbReference type="SUPFAM" id="SSF81321">
    <property type="entry name" value="Family A G protein-coupled receptor-like"/>
    <property type="match status" value="1"/>
</dbReference>
<reference evidence="12" key="1">
    <citation type="submission" date="2021-02" db="EMBL/GenBank/DDBJ databases">
        <authorList>
            <person name="Nowell W R."/>
        </authorList>
    </citation>
    <scope>NUCLEOTIDE SEQUENCE</scope>
</reference>
<evidence type="ECO:0000256" key="4">
    <source>
        <dbReference type="ARBA" id="ARBA00022989"/>
    </source>
</evidence>
<feature type="transmembrane region" description="Helical" evidence="7">
    <location>
        <begin position="128"/>
        <end position="151"/>
    </location>
</feature>
<dbReference type="PANTHER" id="PTHR24241">
    <property type="entry name" value="NEUROPEPTIDE RECEPTOR-RELATED G-PROTEIN COUPLED RECEPTOR"/>
    <property type="match status" value="1"/>
</dbReference>
<dbReference type="EMBL" id="CAJNOI010000061">
    <property type="protein sequence ID" value="CAF0973401.1"/>
    <property type="molecule type" value="Genomic_DNA"/>
</dbReference>
<feature type="transmembrane region" description="Helical" evidence="7">
    <location>
        <begin position="6"/>
        <end position="34"/>
    </location>
</feature>
<evidence type="ECO:0000256" key="7">
    <source>
        <dbReference type="SAM" id="Phobius"/>
    </source>
</evidence>
<feature type="domain" description="G-protein coupled receptors family 2 profile 2" evidence="8">
    <location>
        <begin position="10"/>
        <end position="193"/>
    </location>
</feature>
<evidence type="ECO:0008006" key="15">
    <source>
        <dbReference type="Google" id="ProtNLM"/>
    </source>
</evidence>
<feature type="transmembrane region" description="Helical" evidence="7">
    <location>
        <begin position="218"/>
        <end position="245"/>
    </location>
</feature>
<organism evidence="12 14">
    <name type="scientific">Adineta steineri</name>
    <dbReference type="NCBI Taxonomy" id="433720"/>
    <lineage>
        <taxon>Eukaryota</taxon>
        <taxon>Metazoa</taxon>
        <taxon>Spiralia</taxon>
        <taxon>Gnathifera</taxon>
        <taxon>Rotifera</taxon>
        <taxon>Eurotatoria</taxon>
        <taxon>Bdelloidea</taxon>
        <taxon>Adinetida</taxon>
        <taxon>Adinetidae</taxon>
        <taxon>Adineta</taxon>
    </lineage>
</organism>
<evidence type="ECO:0000313" key="10">
    <source>
        <dbReference type="EMBL" id="CAF0973401.1"/>
    </source>
</evidence>
<dbReference type="OrthoDB" id="10066065at2759"/>
<dbReference type="Proteomes" id="UP000663877">
    <property type="component" value="Unassembled WGS sequence"/>
</dbReference>
<evidence type="ECO:0000256" key="5">
    <source>
        <dbReference type="ARBA" id="ARBA00023136"/>
    </source>
</evidence>
<dbReference type="Gene3D" id="1.20.1070.10">
    <property type="entry name" value="Rhodopsin 7-helix transmembrane proteins"/>
    <property type="match status" value="1"/>
</dbReference>
<dbReference type="PROSITE" id="PS50262">
    <property type="entry name" value="G_PROTEIN_RECEP_F1_2"/>
    <property type="match status" value="1"/>
</dbReference>